<reference evidence="3 4" key="1">
    <citation type="submission" date="2020-08" db="EMBL/GenBank/DDBJ databases">
        <title>Genomic Encyclopedia of Type Strains, Phase IV (KMG-IV): sequencing the most valuable type-strain genomes for metagenomic binning, comparative biology and taxonomic classification.</title>
        <authorList>
            <person name="Goeker M."/>
        </authorList>
    </citation>
    <scope>NUCLEOTIDE SEQUENCE [LARGE SCALE GENOMIC DNA]</scope>
    <source>
        <strain evidence="3 4">DSM 105137</strain>
    </source>
</reference>
<dbReference type="AlphaFoldDB" id="A0A840E4U6"/>
<protein>
    <recommendedName>
        <fullName evidence="2">DUF6089 domain-containing protein</fullName>
    </recommendedName>
</protein>
<dbReference type="InterPro" id="IPR045743">
    <property type="entry name" value="DUF6089"/>
</dbReference>
<dbReference type="EMBL" id="JACIFF010000007">
    <property type="protein sequence ID" value="MBB4080090.1"/>
    <property type="molecule type" value="Genomic_DNA"/>
</dbReference>
<name>A0A840E4U6_9BACT</name>
<keyword evidence="4" id="KW-1185">Reference proteome</keyword>
<evidence type="ECO:0000256" key="1">
    <source>
        <dbReference type="SAM" id="MobiDB-lite"/>
    </source>
</evidence>
<feature type="region of interest" description="Disordered" evidence="1">
    <location>
        <begin position="248"/>
        <end position="270"/>
    </location>
</feature>
<evidence type="ECO:0000259" key="2">
    <source>
        <dbReference type="Pfam" id="PF19573"/>
    </source>
</evidence>
<comment type="caution">
    <text evidence="3">The sequence shown here is derived from an EMBL/GenBank/DDBJ whole genome shotgun (WGS) entry which is preliminary data.</text>
</comment>
<dbReference type="Gene3D" id="2.40.160.20">
    <property type="match status" value="1"/>
</dbReference>
<accession>A0A840E4U6</accession>
<evidence type="ECO:0000313" key="4">
    <source>
        <dbReference type="Proteomes" id="UP000576209"/>
    </source>
</evidence>
<gene>
    <name evidence="3" type="ORF">GGR28_002720</name>
</gene>
<organism evidence="3 4">
    <name type="scientific">Neolewinella aquimaris</name>
    <dbReference type="NCBI Taxonomy" id="1835722"/>
    <lineage>
        <taxon>Bacteria</taxon>
        <taxon>Pseudomonadati</taxon>
        <taxon>Bacteroidota</taxon>
        <taxon>Saprospiria</taxon>
        <taxon>Saprospirales</taxon>
        <taxon>Lewinellaceae</taxon>
        <taxon>Neolewinella</taxon>
    </lineage>
</organism>
<dbReference type="RefSeq" id="WP_246416738.1">
    <property type="nucleotide sequence ID" value="NZ_JACIFF010000007.1"/>
</dbReference>
<dbReference type="InterPro" id="IPR011250">
    <property type="entry name" value="OMP/PagP_B-barrel"/>
</dbReference>
<feature type="domain" description="DUF6089" evidence="2">
    <location>
        <begin position="27"/>
        <end position="225"/>
    </location>
</feature>
<evidence type="ECO:0000313" key="3">
    <source>
        <dbReference type="EMBL" id="MBB4080090.1"/>
    </source>
</evidence>
<sequence>MAGYTVATAFDVKLTIPDCMRPTIIFLTLVVFLSFTPGAQAQLQMRGLELGPWVGSSFYLGDLNTEFRFNHPNLAGGFAARYNFNHRLAVRGSFNYGSVEAYDSESENTFERLRNLSFQTRVRDLTAQAEFNFLPYFHGSREYFFTPYAFAGVSLFSFTPRARASNGDLVKLRPLGTEGQPKGKEYSSFSTALTYGIGIRWDLTYALSFDANLSIRNTATDYLDDVSTVYPNQIRLAQDRGNIASYLSDRSLPSEEGGPPVNREGTQRGDDSLNDRYLMLGIGLNYYFGDVLCPQVVKGKARRQSKKDSKKRRKRR</sequence>
<proteinExistence type="predicted"/>
<dbReference type="SUPFAM" id="SSF56925">
    <property type="entry name" value="OMPA-like"/>
    <property type="match status" value="1"/>
</dbReference>
<dbReference type="Pfam" id="PF19573">
    <property type="entry name" value="DUF6089"/>
    <property type="match status" value="1"/>
</dbReference>
<dbReference type="Proteomes" id="UP000576209">
    <property type="component" value="Unassembled WGS sequence"/>
</dbReference>